<protein>
    <submittedName>
        <fullName evidence="1">Uncharacterized protein</fullName>
    </submittedName>
</protein>
<comment type="caution">
    <text evidence="1">The sequence shown here is derived from an EMBL/GenBank/DDBJ whole genome shotgun (WGS) entry which is preliminary data.</text>
</comment>
<dbReference type="OrthoDB" id="3031802at2759"/>
<dbReference type="Proteomes" id="UP000807025">
    <property type="component" value="Unassembled WGS sequence"/>
</dbReference>
<evidence type="ECO:0000313" key="1">
    <source>
        <dbReference type="EMBL" id="KAF9491069.1"/>
    </source>
</evidence>
<organism evidence="1 2">
    <name type="scientific">Pleurotus eryngii</name>
    <name type="common">Boletus of the steppes</name>
    <dbReference type="NCBI Taxonomy" id="5323"/>
    <lineage>
        <taxon>Eukaryota</taxon>
        <taxon>Fungi</taxon>
        <taxon>Dikarya</taxon>
        <taxon>Basidiomycota</taxon>
        <taxon>Agaricomycotina</taxon>
        <taxon>Agaricomycetes</taxon>
        <taxon>Agaricomycetidae</taxon>
        <taxon>Agaricales</taxon>
        <taxon>Pleurotineae</taxon>
        <taxon>Pleurotaceae</taxon>
        <taxon>Pleurotus</taxon>
    </lineage>
</organism>
<keyword evidence="2" id="KW-1185">Reference proteome</keyword>
<evidence type="ECO:0000313" key="2">
    <source>
        <dbReference type="Proteomes" id="UP000807025"/>
    </source>
</evidence>
<reference evidence="1" key="1">
    <citation type="submission" date="2020-11" db="EMBL/GenBank/DDBJ databases">
        <authorList>
            <consortium name="DOE Joint Genome Institute"/>
            <person name="Ahrendt S."/>
            <person name="Riley R."/>
            <person name="Andreopoulos W."/>
            <person name="Labutti K."/>
            <person name="Pangilinan J."/>
            <person name="Ruiz-Duenas F.J."/>
            <person name="Barrasa J.M."/>
            <person name="Sanchez-Garcia M."/>
            <person name="Camarero S."/>
            <person name="Miyauchi S."/>
            <person name="Serrano A."/>
            <person name="Linde D."/>
            <person name="Babiker R."/>
            <person name="Drula E."/>
            <person name="Ayuso-Fernandez I."/>
            <person name="Pacheco R."/>
            <person name="Padilla G."/>
            <person name="Ferreira P."/>
            <person name="Barriuso J."/>
            <person name="Kellner H."/>
            <person name="Castanera R."/>
            <person name="Alfaro M."/>
            <person name="Ramirez L."/>
            <person name="Pisabarro A.G."/>
            <person name="Kuo A."/>
            <person name="Tritt A."/>
            <person name="Lipzen A."/>
            <person name="He G."/>
            <person name="Yan M."/>
            <person name="Ng V."/>
            <person name="Cullen D."/>
            <person name="Martin F."/>
            <person name="Rosso M.-N."/>
            <person name="Henrissat B."/>
            <person name="Hibbett D."/>
            <person name="Martinez A.T."/>
            <person name="Grigoriev I.V."/>
        </authorList>
    </citation>
    <scope>NUCLEOTIDE SEQUENCE</scope>
    <source>
        <strain evidence="1">ATCC 90797</strain>
    </source>
</reference>
<proteinExistence type="predicted"/>
<name>A0A9P5ZRK1_PLEER</name>
<dbReference type="EMBL" id="MU154627">
    <property type="protein sequence ID" value="KAF9491069.1"/>
    <property type="molecule type" value="Genomic_DNA"/>
</dbReference>
<dbReference type="AlphaFoldDB" id="A0A9P5ZRK1"/>
<accession>A0A9P5ZRK1</accession>
<sequence length="143" mass="16951">MADFMSAEKEQFAVSLLPWYRNAMYKNEDCAFFEVACILFFDRFLPPPSDPMCTKYHLEVDTENFALAVMLYGCHPDHRDTLPSTDDWRLHITLSADRQCRRDEWLAKGSGQPVDYQYIIAFEDEDEFMQESQYMDLEGHIYY</sequence>
<gene>
    <name evidence="1" type="ORF">BDN71DRAFT_1592486</name>
</gene>